<gene>
    <name evidence="2" type="ORF">TRSC58_05058</name>
</gene>
<reference evidence="2 3" key="1">
    <citation type="submission" date="2013-07" db="EMBL/GenBank/DDBJ databases">
        <authorList>
            <person name="Stoco P.H."/>
            <person name="Wagner G."/>
            <person name="Gerber A."/>
            <person name="Zaha A."/>
            <person name="Thompson C."/>
            <person name="Bartholomeu D.C."/>
            <person name="Luckemeyer D.D."/>
            <person name="Bahia D."/>
            <person name="Loreto E."/>
            <person name="Prestes E.B."/>
            <person name="Lima F.M."/>
            <person name="Rodrigues-Luiz G."/>
            <person name="Vallejo G.A."/>
            <person name="Filho J.F."/>
            <person name="Monteiro K.M."/>
            <person name="Tyler K.M."/>
            <person name="de Almeida L.G."/>
            <person name="Ortiz M.F."/>
            <person name="Siervo M.A."/>
            <person name="de Moraes M.H."/>
            <person name="Cunha O.L."/>
            <person name="Mendonca-Neto R."/>
            <person name="Silva R."/>
            <person name="Teixeira S.M."/>
            <person name="Murta S.M."/>
            <person name="Sincero T.C."/>
            <person name="Mendes T.A."/>
            <person name="Urmenyi T.P."/>
            <person name="Silva V.G."/>
            <person name="da Rocha W.D."/>
            <person name="Andersson B."/>
            <person name="Romanha A.J."/>
            <person name="Steindel M."/>
            <person name="de Vasconcelos A.T."/>
            <person name="Grisard E.C."/>
        </authorList>
    </citation>
    <scope>NUCLEOTIDE SEQUENCE [LARGE SCALE GENOMIC DNA]</scope>
    <source>
        <strain evidence="2 3">SC58</strain>
    </source>
</reference>
<evidence type="ECO:0000313" key="3">
    <source>
        <dbReference type="Proteomes" id="UP000031737"/>
    </source>
</evidence>
<feature type="region of interest" description="Disordered" evidence="1">
    <location>
        <begin position="332"/>
        <end position="357"/>
    </location>
</feature>
<comment type="caution">
    <text evidence="2">The sequence shown here is derived from an EMBL/GenBank/DDBJ whole genome shotgun (WGS) entry which is preliminary data.</text>
</comment>
<feature type="region of interest" description="Disordered" evidence="1">
    <location>
        <begin position="408"/>
        <end position="443"/>
    </location>
</feature>
<dbReference type="Proteomes" id="UP000031737">
    <property type="component" value="Unassembled WGS sequence"/>
</dbReference>
<accession>A0A061J1U2</accession>
<feature type="compositionally biased region" description="Basic and acidic residues" evidence="1">
    <location>
        <begin position="416"/>
        <end position="443"/>
    </location>
</feature>
<evidence type="ECO:0000256" key="1">
    <source>
        <dbReference type="SAM" id="MobiDB-lite"/>
    </source>
</evidence>
<name>A0A061J1U2_TRYRA</name>
<dbReference type="VEuPathDB" id="TriTrypDB:TRSC58_05058"/>
<protein>
    <submittedName>
        <fullName evidence="2">Uncharacterized protein</fullName>
    </submittedName>
</protein>
<dbReference type="OrthoDB" id="266146at2759"/>
<feature type="region of interest" description="Disordered" evidence="1">
    <location>
        <begin position="1"/>
        <end position="75"/>
    </location>
</feature>
<organism evidence="2 3">
    <name type="scientific">Trypanosoma rangeli SC58</name>
    <dbReference type="NCBI Taxonomy" id="429131"/>
    <lineage>
        <taxon>Eukaryota</taxon>
        <taxon>Discoba</taxon>
        <taxon>Euglenozoa</taxon>
        <taxon>Kinetoplastea</taxon>
        <taxon>Metakinetoplastina</taxon>
        <taxon>Trypanosomatida</taxon>
        <taxon>Trypanosomatidae</taxon>
        <taxon>Trypanosoma</taxon>
        <taxon>Herpetosoma</taxon>
    </lineage>
</organism>
<keyword evidence="3" id="KW-1185">Reference proteome</keyword>
<dbReference type="EMBL" id="AUPL01005058">
    <property type="protein sequence ID" value="ESL07257.1"/>
    <property type="molecule type" value="Genomic_DNA"/>
</dbReference>
<feature type="compositionally biased region" description="Polar residues" evidence="1">
    <location>
        <begin position="342"/>
        <end position="351"/>
    </location>
</feature>
<evidence type="ECO:0000313" key="2">
    <source>
        <dbReference type="EMBL" id="ESL07257.1"/>
    </source>
</evidence>
<proteinExistence type="predicted"/>
<dbReference type="AlphaFoldDB" id="A0A061J1U2"/>
<sequence length="957" mass="106515">MKQAPGGRKAKGTAKTHVVLNLPSSRSKALAPVPPSEIRDGGSRAKSFPASRVQTNSRRRVSSRRGPAGSTVSVAHGKHRATPLLEGSVYGTPSRDGIFMLGVSFFCGLFAASMRRTIARYRQRVVWETAKKPQAAFLIQTAWRKHQQHRRMQLEVLSRVLVPFLCRKLGRIRAAKERSALLLQRVFRSQKERHFMHWLYQQMKRGRALALVRRRLQRYVARRYVDFLLLQRDERVVCEERCVIATIRIIREEREELLWIFQFMKTTSATFTPLAVMDVCTREEGHNTACCTLPPLLRKAPEAHSACSSPFSGPPSRQRTLLEAKPLDTTRVGAEDEFYSPKRQNSGSETPSVGRGGTLTWTSLLHNEEGARQLVLELFAPKAPQYPLSRMGLRRGFSSGRREKMVAKSVTSQDSDTSRNEVHCSWRSSELTRGRETSGEGRRHMGLDQESFQARLPTDDSATSVNQLMAAFIELLVCTESTERKALEMDLQSRHTDMMKKIRHFVTTMQASTVAPPLYLSLLSALGEPWVMRRAELLFREEYEARLKIVEGYNVTPLRFLNRPLLNLASEERRQRLQERLRIIKMRERGRGENVAAVSPLPPAAIVANTSGRDEKQAIMRCFMDFSVPVTCVSRDVTAEASTLKLMFPTTQLGLPQPPPPSSPPQKAHDNVMVTSTPLPTVDTSYGRPIHRHGSLLLTVGSPAFSHTAPTESVPITSHANIGTTQHDAFAVGRGGAPRETSLVRAPPTPLDNPTCPTVLLPPIVGCQHKNNTATEIESGISMTELQSYHPSQCLRLAIPRLDAESLGCTWPKKAVPTPPDISSGVVDATTTQKSWELGMHASGCGSPRGAPIPLLRSSTKSERNHLFELPRPSFLLEKDFVTSKEGGADYVRSARLCSSSAHPTTGLTGVTDSPRPVQLSSWKEHFFAFKLQTGHSPNARRVRKQLSETSSLSVAS</sequence>